<evidence type="ECO:0000313" key="4">
    <source>
        <dbReference type="Proteomes" id="UP000231259"/>
    </source>
</evidence>
<feature type="domain" description="Gfo/Idh/MocA-like oxidoreductase N-terminal" evidence="2">
    <location>
        <begin position="3"/>
        <end position="120"/>
    </location>
</feature>
<evidence type="ECO:0000259" key="2">
    <source>
        <dbReference type="Pfam" id="PF01408"/>
    </source>
</evidence>
<gene>
    <name evidence="3" type="ORF">P775_06545</name>
</gene>
<dbReference type="PANTHER" id="PTHR43818">
    <property type="entry name" value="BCDNA.GH03377"/>
    <property type="match status" value="1"/>
</dbReference>
<dbReference type="Proteomes" id="UP000231259">
    <property type="component" value="Unassembled WGS sequence"/>
</dbReference>
<comment type="caution">
    <text evidence="3">The sequence shown here is derived from an EMBL/GenBank/DDBJ whole genome shotgun (WGS) entry which is preliminary data.</text>
</comment>
<reference evidence="3 4" key="1">
    <citation type="submission" date="2013-09" db="EMBL/GenBank/DDBJ databases">
        <title>Genome sequencing of Phaeobacter antarcticus sp. nov. SM1211.</title>
        <authorList>
            <person name="Zhang X.-Y."/>
            <person name="Liu C."/>
            <person name="Chen X.-L."/>
            <person name="Xie B.-B."/>
            <person name="Qin Q.-L."/>
            <person name="Rong J.-C."/>
            <person name="Zhang Y.-Z."/>
        </authorList>
    </citation>
    <scope>NUCLEOTIDE SEQUENCE [LARGE SCALE GENOMIC DNA]</scope>
    <source>
        <strain evidence="3 4">SM1211</strain>
    </source>
</reference>
<dbReference type="Gene3D" id="3.30.360.10">
    <property type="entry name" value="Dihydrodipicolinate Reductase, domain 2"/>
    <property type="match status" value="1"/>
</dbReference>
<dbReference type="SUPFAM" id="SSF55347">
    <property type="entry name" value="Glyceraldehyde-3-phosphate dehydrogenase-like, C-terminal domain"/>
    <property type="match status" value="1"/>
</dbReference>
<dbReference type="AlphaFoldDB" id="A0A2G8RHN6"/>
<name>A0A2G8RHN6_9RHOB</name>
<organism evidence="3 4">
    <name type="scientific">Puniceibacterium antarcticum</name>
    <dbReference type="NCBI Taxonomy" id="1206336"/>
    <lineage>
        <taxon>Bacteria</taxon>
        <taxon>Pseudomonadati</taxon>
        <taxon>Pseudomonadota</taxon>
        <taxon>Alphaproteobacteria</taxon>
        <taxon>Rhodobacterales</taxon>
        <taxon>Paracoccaceae</taxon>
        <taxon>Puniceibacterium</taxon>
    </lineage>
</organism>
<evidence type="ECO:0000256" key="1">
    <source>
        <dbReference type="ARBA" id="ARBA00023002"/>
    </source>
</evidence>
<proteinExistence type="predicted"/>
<dbReference type="EMBL" id="AWWI01000048">
    <property type="protein sequence ID" value="PIL21022.1"/>
    <property type="molecule type" value="Genomic_DNA"/>
</dbReference>
<sequence>MTISVAIIGLGIMGRRMLEQMQTHAAYTPVALWDPDAEACKMAWALAPDAKVMASAEEAIAAADLVYLACPPVPRKAFALTAAAQGKAVFLEKPLGVDITESEDLVSRLKAYGVPAAVNFTQAAGDALQGVSDSARAGALGSLVGVDIVLSYAAWPRAWQKAADWLRLRTEGGMSREVLSHFLFFSERILGPLSVVSASPSYPADPQLCETQMLARLETAEGLPVTVMASVGGAQPDRQELTIKGTLTSRRITDFYIDAVSDGGPFTEIAERPADPRAVSLGAQLDDLLLCIAGAPHRLATPEEALRVQKLIEAMLAGKNHSAV</sequence>
<dbReference type="InterPro" id="IPR000683">
    <property type="entry name" value="Gfo/Idh/MocA-like_OxRdtase_N"/>
</dbReference>
<dbReference type="GO" id="GO:0000166">
    <property type="term" value="F:nucleotide binding"/>
    <property type="evidence" value="ECO:0007669"/>
    <property type="project" value="InterPro"/>
</dbReference>
<dbReference type="GO" id="GO:0016491">
    <property type="term" value="F:oxidoreductase activity"/>
    <property type="evidence" value="ECO:0007669"/>
    <property type="project" value="UniProtKB-KW"/>
</dbReference>
<dbReference type="InterPro" id="IPR036291">
    <property type="entry name" value="NAD(P)-bd_dom_sf"/>
</dbReference>
<dbReference type="InterPro" id="IPR050463">
    <property type="entry name" value="Gfo/Idh/MocA_oxidrdct_glycsds"/>
</dbReference>
<accession>A0A2G8RHN6</accession>
<protein>
    <recommendedName>
        <fullName evidence="2">Gfo/Idh/MocA-like oxidoreductase N-terminal domain-containing protein</fullName>
    </recommendedName>
</protein>
<keyword evidence="4" id="KW-1185">Reference proteome</keyword>
<dbReference type="RefSeq" id="WP_099910183.1">
    <property type="nucleotide sequence ID" value="NZ_AWWI01000048.1"/>
</dbReference>
<dbReference type="SUPFAM" id="SSF51735">
    <property type="entry name" value="NAD(P)-binding Rossmann-fold domains"/>
    <property type="match status" value="1"/>
</dbReference>
<keyword evidence="1" id="KW-0560">Oxidoreductase</keyword>
<evidence type="ECO:0000313" key="3">
    <source>
        <dbReference type="EMBL" id="PIL21022.1"/>
    </source>
</evidence>
<dbReference type="Gene3D" id="3.40.50.720">
    <property type="entry name" value="NAD(P)-binding Rossmann-like Domain"/>
    <property type="match status" value="1"/>
</dbReference>
<dbReference type="OrthoDB" id="9781031at2"/>
<dbReference type="PANTHER" id="PTHR43818:SF11">
    <property type="entry name" value="BCDNA.GH03377"/>
    <property type="match status" value="1"/>
</dbReference>
<dbReference type="Pfam" id="PF01408">
    <property type="entry name" value="GFO_IDH_MocA"/>
    <property type="match status" value="1"/>
</dbReference>